<evidence type="ECO:0000256" key="1">
    <source>
        <dbReference type="ARBA" id="ARBA00023015"/>
    </source>
</evidence>
<dbReference type="InterPro" id="IPR003313">
    <property type="entry name" value="AraC-bd"/>
</dbReference>
<dbReference type="PANTHER" id="PTHR43280">
    <property type="entry name" value="ARAC-FAMILY TRANSCRIPTIONAL REGULATOR"/>
    <property type="match status" value="1"/>
</dbReference>
<dbReference type="RefSeq" id="WP_116065680.1">
    <property type="nucleotide sequence ID" value="NZ_QRDZ01000054.1"/>
</dbReference>
<sequence length="305" mass="34212">MEDNLRTGTKNSVSERFVPDLRSAHHISFMHAREVNADWVYPSHEHKQYEINYVLRGCQKMIVNGASCRLEEGDFVLIRPGDIHSSRSGSIGGFIYFCLHFEIDDPPLLHLLDAFRHSAIAGDSPEGIAIRPALDRLAAYAVSDKSFDLAVRTGIQAAFYELLSQLCSLLSSGADTKDDRRPPHPETAHRIESLIHAAAKQPIYHGHSDGERPLVGAIARKLGISESHCNRLFKKVYGVSPRQYLSTMIRDEAQRLLRDTSLSVDHISSLLGYRDIAHFSRQFKRWTGASPRDYRSGLPPIQPSS</sequence>
<dbReference type="AlphaFoldDB" id="A0A3D9HTL5"/>
<dbReference type="Proteomes" id="UP000256977">
    <property type="component" value="Unassembled WGS sequence"/>
</dbReference>
<reference evidence="5 6" key="1">
    <citation type="submission" date="2018-07" db="EMBL/GenBank/DDBJ databases">
        <title>Genomic Encyclopedia of Type Strains, Phase III (KMG-III): the genomes of soil and plant-associated and newly described type strains.</title>
        <authorList>
            <person name="Whitman W."/>
        </authorList>
    </citation>
    <scope>NUCLEOTIDE SEQUENCE [LARGE SCALE GENOMIC DNA]</scope>
    <source>
        <strain evidence="5 6">CECT 7287</strain>
    </source>
</reference>
<evidence type="ECO:0000313" key="6">
    <source>
        <dbReference type="Proteomes" id="UP000256977"/>
    </source>
</evidence>
<accession>A0A3D9HTL5</accession>
<dbReference type="InterPro" id="IPR037923">
    <property type="entry name" value="HTH-like"/>
</dbReference>
<organism evidence="5 6">
    <name type="scientific">Cohnella phaseoli</name>
    <dbReference type="NCBI Taxonomy" id="456490"/>
    <lineage>
        <taxon>Bacteria</taxon>
        <taxon>Bacillati</taxon>
        <taxon>Bacillota</taxon>
        <taxon>Bacilli</taxon>
        <taxon>Bacillales</taxon>
        <taxon>Paenibacillaceae</taxon>
        <taxon>Cohnella</taxon>
    </lineage>
</organism>
<feature type="domain" description="HTH araC/xylS-type" evidence="4">
    <location>
        <begin position="189"/>
        <end position="297"/>
    </location>
</feature>
<dbReference type="GO" id="GO:0043565">
    <property type="term" value="F:sequence-specific DNA binding"/>
    <property type="evidence" value="ECO:0007669"/>
    <property type="project" value="InterPro"/>
</dbReference>
<keyword evidence="1" id="KW-0805">Transcription regulation</keyword>
<dbReference type="PROSITE" id="PS01124">
    <property type="entry name" value="HTH_ARAC_FAMILY_2"/>
    <property type="match status" value="1"/>
</dbReference>
<dbReference type="SUPFAM" id="SSF46689">
    <property type="entry name" value="Homeodomain-like"/>
    <property type="match status" value="2"/>
</dbReference>
<dbReference type="InterPro" id="IPR009057">
    <property type="entry name" value="Homeodomain-like_sf"/>
</dbReference>
<evidence type="ECO:0000259" key="4">
    <source>
        <dbReference type="PROSITE" id="PS01124"/>
    </source>
</evidence>
<keyword evidence="6" id="KW-1185">Reference proteome</keyword>
<dbReference type="SMART" id="SM00342">
    <property type="entry name" value="HTH_ARAC"/>
    <property type="match status" value="1"/>
</dbReference>
<evidence type="ECO:0000313" key="5">
    <source>
        <dbReference type="EMBL" id="RED52852.1"/>
    </source>
</evidence>
<comment type="caution">
    <text evidence="5">The sequence shown here is derived from an EMBL/GenBank/DDBJ whole genome shotgun (WGS) entry which is preliminary data.</text>
</comment>
<protein>
    <submittedName>
        <fullName evidence="5">AraC-like DNA-binding protein</fullName>
    </submittedName>
</protein>
<evidence type="ECO:0000256" key="2">
    <source>
        <dbReference type="ARBA" id="ARBA00023125"/>
    </source>
</evidence>
<keyword evidence="3" id="KW-0804">Transcription</keyword>
<keyword evidence="2 5" id="KW-0238">DNA-binding</keyword>
<dbReference type="EMBL" id="QRDZ01000054">
    <property type="protein sequence ID" value="RED52852.1"/>
    <property type="molecule type" value="Genomic_DNA"/>
</dbReference>
<dbReference type="InterPro" id="IPR014710">
    <property type="entry name" value="RmlC-like_jellyroll"/>
</dbReference>
<dbReference type="GO" id="GO:0003700">
    <property type="term" value="F:DNA-binding transcription factor activity"/>
    <property type="evidence" value="ECO:0007669"/>
    <property type="project" value="InterPro"/>
</dbReference>
<name>A0A3D9HTL5_9BACL</name>
<dbReference type="Gene3D" id="2.60.120.10">
    <property type="entry name" value="Jelly Rolls"/>
    <property type="match status" value="1"/>
</dbReference>
<dbReference type="Pfam" id="PF02311">
    <property type="entry name" value="AraC_binding"/>
    <property type="match status" value="1"/>
</dbReference>
<proteinExistence type="predicted"/>
<dbReference type="OrthoDB" id="1975977at2"/>
<dbReference type="Gene3D" id="1.10.10.60">
    <property type="entry name" value="Homeodomain-like"/>
    <property type="match status" value="2"/>
</dbReference>
<dbReference type="PANTHER" id="PTHR43280:SF2">
    <property type="entry name" value="HTH-TYPE TRANSCRIPTIONAL REGULATOR EXSA"/>
    <property type="match status" value="1"/>
</dbReference>
<gene>
    <name evidence="5" type="ORF">DFP98_15415</name>
</gene>
<dbReference type="InterPro" id="IPR018060">
    <property type="entry name" value="HTH_AraC"/>
</dbReference>
<dbReference type="Pfam" id="PF12833">
    <property type="entry name" value="HTH_18"/>
    <property type="match status" value="1"/>
</dbReference>
<evidence type="ECO:0000256" key="3">
    <source>
        <dbReference type="ARBA" id="ARBA00023163"/>
    </source>
</evidence>
<dbReference type="SUPFAM" id="SSF51215">
    <property type="entry name" value="Regulatory protein AraC"/>
    <property type="match status" value="1"/>
</dbReference>